<evidence type="ECO:0000256" key="1">
    <source>
        <dbReference type="SAM" id="MobiDB-lite"/>
    </source>
</evidence>
<comment type="caution">
    <text evidence="2">The sequence shown here is derived from an EMBL/GenBank/DDBJ whole genome shotgun (WGS) entry which is preliminary data.</text>
</comment>
<dbReference type="RefSeq" id="WP_056865743.1">
    <property type="nucleotide sequence ID" value="NZ_BAAAMM010000003.1"/>
</dbReference>
<evidence type="ECO:0000313" key="2">
    <source>
        <dbReference type="EMBL" id="MEQ7846998.1"/>
    </source>
</evidence>
<sequence length="92" mass="9319">MGLFDKARLDKVKRQVSDAVDKHGDKISGGIDKAAAAADKRTGGKHSDKIAKGVAKAKDGLDKLDGKNDDFRDGPAGPAGPTGPTGPAGGPR</sequence>
<organism evidence="2 3">
    <name type="scientific">Nocardioides kribbensis</name>
    <dbReference type="NCBI Taxonomy" id="305517"/>
    <lineage>
        <taxon>Bacteria</taxon>
        <taxon>Bacillati</taxon>
        <taxon>Actinomycetota</taxon>
        <taxon>Actinomycetes</taxon>
        <taxon>Propionibacteriales</taxon>
        <taxon>Nocardioidaceae</taxon>
        <taxon>Nocardioides</taxon>
    </lineage>
</organism>
<dbReference type="EMBL" id="JBEGDP010000005">
    <property type="protein sequence ID" value="MEQ7846998.1"/>
    <property type="molecule type" value="Genomic_DNA"/>
</dbReference>
<dbReference type="InterPro" id="IPR028037">
    <property type="entry name" value="Antitoxin_Rv0909/MT0933"/>
</dbReference>
<feature type="compositionally biased region" description="Basic and acidic residues" evidence="1">
    <location>
        <begin position="38"/>
        <end position="73"/>
    </location>
</feature>
<proteinExistence type="predicted"/>
<keyword evidence="3" id="KW-1185">Reference proteome</keyword>
<dbReference type="Proteomes" id="UP001482520">
    <property type="component" value="Unassembled WGS sequence"/>
</dbReference>
<name>A0ABV1NWW8_9ACTN</name>
<accession>A0ABV1NWW8</accession>
<dbReference type="Pfam" id="PF14013">
    <property type="entry name" value="MT0933_antitox"/>
    <property type="match status" value="1"/>
</dbReference>
<gene>
    <name evidence="2" type="ORF">V6R90_06875</name>
</gene>
<feature type="region of interest" description="Disordered" evidence="1">
    <location>
        <begin position="36"/>
        <end position="92"/>
    </location>
</feature>
<protein>
    <submittedName>
        <fullName evidence="2">Antitoxin</fullName>
    </submittedName>
</protein>
<evidence type="ECO:0000313" key="3">
    <source>
        <dbReference type="Proteomes" id="UP001482520"/>
    </source>
</evidence>
<reference evidence="2 3" key="1">
    <citation type="submission" date="2024-02" db="EMBL/GenBank/DDBJ databases">
        <title>Full genome sequence of Nocardioides kribbensis.</title>
        <authorList>
            <person name="Poletto B.L."/>
            <person name="Silva G."/>
            <person name="Galante D."/>
            <person name="Campos K.R."/>
            <person name="Santos M.B.N."/>
            <person name="Sacchi C.T."/>
        </authorList>
    </citation>
    <scope>NUCLEOTIDE SEQUENCE [LARGE SCALE GENOMIC DNA]</scope>
    <source>
        <strain evidence="2 3">O4R</strain>
    </source>
</reference>